<keyword evidence="18" id="KW-0624">Polysaccharide degradation</keyword>
<dbReference type="SMART" id="SM00636">
    <property type="entry name" value="Glyco_18"/>
    <property type="match status" value="1"/>
</dbReference>
<keyword evidence="9 24" id="KW-0147">Chitin-binding</keyword>
<dbReference type="InterPro" id="IPR001579">
    <property type="entry name" value="Glyco_hydro_18_chit_AS"/>
</dbReference>
<evidence type="ECO:0000256" key="16">
    <source>
        <dbReference type="ARBA" id="ARBA00023295"/>
    </source>
</evidence>
<sequence length="1468" mass="163101">MLPNRSATGLFFLFLCQIVVETLAFHFSSLQLLPLPNDDTTCSKSKPCRLGCCGPIDSTGTGSCGFGPEFCGSKCTSNCDRKSECDAGWGKEWSNMSTCPLKVCCSKHGFCGTTQEFCGDKQVLSPECNGQSSKAKTIGYYEAWNPERRTCGQVEPKDIPLGIYSHLNFAFALIDPKTFRIAPMTDATAKRYKSLTSLKSRQNGLQVYIAIGGWDFNDPGPTRTTFSDLAGSQSAQDTFFESLVSFMLHNDLDGVDLDWEYPTADDRGGRPEDFANYVTLVKRLRERLDQLPRHFGLTITLPASYWYLQGFDIVNLEPYVDWFNVMAYDIHGLWDAHGKEVGPHALAHTNLTEINMGLELFWRNNINPARVVMGLGFYGRSFTMADPNCMEPGCLFKEGEAPSGECTNVPGVISATEIHGIIKKGATVTFYKDAAVKVATWNTNQWVSWDDVETLKLKIDFANKRCLGGTMVWAVDLDDGTLVEALGNASGKKKQWTSDGIFKPMPCFAFAMLLLALSLLMGSFGSCALSSNANQSLDYTISPQGENLARREPMKDPTDMTWIQKWGAIGDSFTAGIGAGQLWDKDKKCARYDRSYVTILDRAIGLSPLTFQYLACSGAKSKEILEQAKKLGGGMDLVVLTAGGNDLCLIDVLKDCIFLAYNEKSCESSIRRAKLNAEYILEPVLEEILVELEKHMRPSAGIVVFVSYAQFFHDKDTDSDSCAKHNNWAFPPIGGPFENLPVDLRRRKEYNELVRITNAGIERTIDKMRERGVKYRLRFANWDVWPSDEQVAGQFCWPGSTGAYPDPHQVNLQFFKPDTKKKSIHDEIKKGDTTVGKGQMEPEVNYGVNESLYGMLGDRSPNPAVEAIHMLNGRDSVPRDDAHGCSAHLDTRSWGSRLPARWGKWFHPNEKGHITIASFVLNEIISARAQFLGRDNPICKDEDRDQFHCRGNKGDQLSHYVQSHIADETYKTYCNEVQPPEGQVNWHDERVFYEDTPDEHKYMITLTKGATQFSKQECLTTFMRIIHGCDLYRPENPLNLKHGDINNNKVQEKMFIKLSNKALLVLGLLSAGTQAATIRLDPRASSFDYNGEKVRGVNLGGWLVLEPWITPSIFDAAGAEAVDEWSLTKILGKEEAEARLSAHWKSFVSAGDFQRMADAGLNHVRIPIGYWALGPLEGDPYVDGQLEYLDKAVEWAGAAGLKVLIDLHGAPGSQNGFDNSGRRGAIQWQQGDTVEQTLDAFDLLAERYLGSDTVAAIEAINEPNIPGGVDQGKLQEYYGSVYGIVNKYNAGTSVVYGDGFLPVESWNGFKTEGSKVVMDTHHYHMFDNGLIAMDIDSHIDAVCQFAHQHLEASDKPVIVGEWTGAVTDCAKYLNGKGNGARYDGSYAADKAIGDCSSLATGFVSKLSDEERSDMRRFIEAQLDAFELKSGWVFWTWKTEGAPGWDMSDLLEAGVFPTSPDDREFPKQC</sequence>
<dbReference type="GO" id="GO:0004338">
    <property type="term" value="F:glucan exo-1,3-beta-glucosidase activity"/>
    <property type="evidence" value="ECO:0007669"/>
    <property type="project" value="UniProtKB-EC"/>
</dbReference>
<feature type="signal peptide" evidence="26">
    <location>
        <begin position="1"/>
        <end position="24"/>
    </location>
</feature>
<dbReference type="InterPro" id="IPR050386">
    <property type="entry name" value="Glycosyl_hydrolase_5"/>
</dbReference>
<dbReference type="CDD" id="cd01823">
    <property type="entry name" value="SEST_like"/>
    <property type="match status" value="1"/>
</dbReference>
<evidence type="ECO:0000256" key="1">
    <source>
        <dbReference type="ARBA" id="ARBA00000822"/>
    </source>
</evidence>
<dbReference type="GO" id="GO:0008061">
    <property type="term" value="F:chitin binding"/>
    <property type="evidence" value="ECO:0007669"/>
    <property type="project" value="UniProtKB-UniRule"/>
</dbReference>
<feature type="disulfide bond" evidence="24">
    <location>
        <begin position="104"/>
        <end position="118"/>
    </location>
</feature>
<evidence type="ECO:0000256" key="2">
    <source>
        <dbReference type="ARBA" id="ARBA00001936"/>
    </source>
</evidence>
<dbReference type="VEuPathDB" id="FungiDB:AO090003000987"/>
<dbReference type="InterPro" id="IPR001547">
    <property type="entry name" value="Glyco_hydro_5"/>
</dbReference>
<evidence type="ECO:0000256" key="26">
    <source>
        <dbReference type="SAM" id="SignalP"/>
    </source>
</evidence>
<dbReference type="InterPro" id="IPR037460">
    <property type="entry name" value="SEST-like"/>
</dbReference>
<dbReference type="PROSITE" id="PS51910">
    <property type="entry name" value="GH18_2"/>
    <property type="match status" value="1"/>
</dbReference>
<dbReference type="FunFam" id="3.20.20.80:FF:000033">
    <property type="entry name" value="Glucan 1,3-beta-glucosidase A"/>
    <property type="match status" value="1"/>
</dbReference>
<dbReference type="SUPFAM" id="SSF57016">
    <property type="entry name" value="Plant lectins/antimicrobial peptides"/>
    <property type="match status" value="1"/>
</dbReference>
<dbReference type="Gene3D" id="3.10.50.10">
    <property type="match status" value="1"/>
</dbReference>
<reference evidence="29 30" key="1">
    <citation type="submission" date="2016-10" db="EMBL/GenBank/DDBJ databases">
        <title>Genome sequencing of Aspergillus oryzae BCC7051.</title>
        <authorList>
            <person name="Thammarongtham C."/>
            <person name="Vorapreeda T."/>
            <person name="Nookaew I."/>
            <person name="Srisuk T."/>
            <person name="Land M."/>
            <person name="Jeennor S."/>
            <person name="Laoteng K."/>
        </authorList>
    </citation>
    <scope>NUCLEOTIDE SEQUENCE [LARGE SCALE GENOMIC DNA]</scope>
    <source>
        <strain evidence="29 30">BCC7051</strain>
    </source>
</reference>
<dbReference type="GO" id="GO:0009986">
    <property type="term" value="C:cell surface"/>
    <property type="evidence" value="ECO:0007669"/>
    <property type="project" value="TreeGrafter"/>
</dbReference>
<comment type="subunit">
    <text evidence="6">Monomer.</text>
</comment>
<evidence type="ECO:0000313" key="30">
    <source>
        <dbReference type="Proteomes" id="UP000190312"/>
    </source>
</evidence>
<dbReference type="PROSITE" id="PS01095">
    <property type="entry name" value="GH18_1"/>
    <property type="match status" value="1"/>
</dbReference>
<dbReference type="SMART" id="SM00270">
    <property type="entry name" value="ChtBD1"/>
    <property type="match status" value="2"/>
</dbReference>
<evidence type="ECO:0000256" key="22">
    <source>
        <dbReference type="ARBA" id="ARBA00041261"/>
    </source>
</evidence>
<dbReference type="EC" id="3.2.1.58" evidence="21"/>
<dbReference type="InterPro" id="IPR011583">
    <property type="entry name" value="Chitinase_II/V-like_cat"/>
</dbReference>
<evidence type="ECO:0000256" key="15">
    <source>
        <dbReference type="ARBA" id="ARBA00023277"/>
    </source>
</evidence>
<dbReference type="SUPFAM" id="SSF52266">
    <property type="entry name" value="SGNH hydrolase"/>
    <property type="match status" value="1"/>
</dbReference>
<name>A0A1S9DLV8_ASPOZ</name>
<dbReference type="InterPro" id="IPR013830">
    <property type="entry name" value="SGNH_hydro"/>
</dbReference>
<dbReference type="Pfam" id="PF18647">
    <property type="entry name" value="Fungal_lectin_2"/>
    <property type="match status" value="1"/>
</dbReference>
<dbReference type="InterPro" id="IPR017853">
    <property type="entry name" value="GH"/>
</dbReference>
<comment type="caution">
    <text evidence="24">Lacks conserved residue(s) required for the propagation of feature annotation.</text>
</comment>
<keyword evidence="8" id="KW-0964">Secreted</keyword>
<organism evidence="29 30">
    <name type="scientific">Aspergillus oryzae</name>
    <name type="common">Yellow koji mold</name>
    <dbReference type="NCBI Taxonomy" id="5062"/>
    <lineage>
        <taxon>Eukaryota</taxon>
        <taxon>Fungi</taxon>
        <taxon>Dikarya</taxon>
        <taxon>Ascomycota</taxon>
        <taxon>Pezizomycotina</taxon>
        <taxon>Eurotiomycetes</taxon>
        <taxon>Eurotiomycetidae</taxon>
        <taxon>Eurotiales</taxon>
        <taxon>Aspergillaceae</taxon>
        <taxon>Aspergillus</taxon>
        <taxon>Aspergillus subgen. Circumdati</taxon>
    </lineage>
</organism>
<feature type="chain" id="PRO_5010532168" description="Exo-1,3-beta-glucanase 1" evidence="26">
    <location>
        <begin position="25"/>
        <end position="1468"/>
    </location>
</feature>
<dbReference type="PROSITE" id="PS00026">
    <property type="entry name" value="CHIT_BIND_I_1"/>
    <property type="match status" value="1"/>
</dbReference>
<evidence type="ECO:0000256" key="14">
    <source>
        <dbReference type="ARBA" id="ARBA00023211"/>
    </source>
</evidence>
<dbReference type="GO" id="GO:0008843">
    <property type="term" value="F:endochitinase activity"/>
    <property type="evidence" value="ECO:0007669"/>
    <property type="project" value="UniProtKB-EC"/>
</dbReference>
<evidence type="ECO:0000256" key="11">
    <source>
        <dbReference type="ARBA" id="ARBA00022801"/>
    </source>
</evidence>
<keyword evidence="13" id="KW-0843">Virulence</keyword>
<keyword evidence="17" id="KW-0961">Cell wall biogenesis/degradation</keyword>
<feature type="domain" description="Chitin-binding type-1" evidence="27">
    <location>
        <begin position="82"/>
        <end position="134"/>
    </location>
</feature>
<evidence type="ECO:0000256" key="20">
    <source>
        <dbReference type="ARBA" id="ARBA00037254"/>
    </source>
</evidence>
<keyword evidence="14" id="KW-0464">Manganese</keyword>
<evidence type="ECO:0000256" key="8">
    <source>
        <dbReference type="ARBA" id="ARBA00022525"/>
    </source>
</evidence>
<dbReference type="VEuPathDB" id="FungiDB:AO090003000990"/>
<evidence type="ECO:0000256" key="24">
    <source>
        <dbReference type="PROSITE-ProRule" id="PRU00261"/>
    </source>
</evidence>
<evidence type="ECO:0000259" key="28">
    <source>
        <dbReference type="PROSITE" id="PS51910"/>
    </source>
</evidence>
<evidence type="ECO:0000256" key="3">
    <source>
        <dbReference type="ARBA" id="ARBA00004613"/>
    </source>
</evidence>
<dbReference type="InterPro" id="IPR029070">
    <property type="entry name" value="Chitinase_insertion_sf"/>
</dbReference>
<dbReference type="Proteomes" id="UP000190312">
    <property type="component" value="Unassembled WGS sequence"/>
</dbReference>
<dbReference type="InterPro" id="IPR036861">
    <property type="entry name" value="Endochitinase-like_sf"/>
</dbReference>
<keyword evidence="10 26" id="KW-0732">Signal</keyword>
<evidence type="ECO:0000256" key="13">
    <source>
        <dbReference type="ARBA" id="ARBA00023026"/>
    </source>
</evidence>
<dbReference type="InterPro" id="IPR001002">
    <property type="entry name" value="Chitin-bd_1"/>
</dbReference>
<evidence type="ECO:0000256" key="19">
    <source>
        <dbReference type="ARBA" id="ARBA00036824"/>
    </source>
</evidence>
<dbReference type="Pfam" id="PF13472">
    <property type="entry name" value="Lipase_GDSL_2"/>
    <property type="match status" value="1"/>
</dbReference>
<evidence type="ECO:0000313" key="29">
    <source>
        <dbReference type="EMBL" id="OOO10010.1"/>
    </source>
</evidence>
<keyword evidence="16 25" id="KW-0326">Glycosidase</keyword>
<keyword evidence="11 25" id="KW-0378">Hydrolase</keyword>
<dbReference type="CDD" id="cd00035">
    <property type="entry name" value="ChtBD1"/>
    <property type="match status" value="1"/>
</dbReference>
<comment type="catalytic activity">
    <reaction evidence="1">
        <text>Random endo-hydrolysis of N-acetyl-beta-D-glucosaminide (1-&gt;4)-beta-linkages in chitin and chitodextrins.</text>
        <dbReference type="EC" id="3.2.1.14"/>
    </reaction>
</comment>
<dbReference type="PANTHER" id="PTHR31297">
    <property type="entry name" value="GLUCAN ENDO-1,6-BETA-GLUCOSIDASE B"/>
    <property type="match status" value="1"/>
</dbReference>
<dbReference type="eggNOG" id="ENOG502QVBV">
    <property type="taxonomic scope" value="Eukaryota"/>
</dbReference>
<evidence type="ECO:0000256" key="5">
    <source>
        <dbReference type="ARBA" id="ARBA00008682"/>
    </source>
</evidence>
<evidence type="ECO:0000256" key="9">
    <source>
        <dbReference type="ARBA" id="ARBA00022669"/>
    </source>
</evidence>
<dbReference type="VEuPathDB" id="FungiDB:AO090003000988"/>
<proteinExistence type="inferred from homology"/>
<dbReference type="Pfam" id="PF00150">
    <property type="entry name" value="Cellulase"/>
    <property type="match status" value="1"/>
</dbReference>
<comment type="subcellular location">
    <subcellularLocation>
        <location evidence="3">Secreted</location>
    </subcellularLocation>
</comment>
<dbReference type="InterPro" id="IPR036514">
    <property type="entry name" value="SGNH_hydro_sf"/>
</dbReference>
<keyword evidence="15" id="KW-0119">Carbohydrate metabolism</keyword>
<dbReference type="Pfam" id="PF00187">
    <property type="entry name" value="Chitin_bind_1"/>
    <property type="match status" value="1"/>
</dbReference>
<evidence type="ECO:0000256" key="6">
    <source>
        <dbReference type="ARBA" id="ARBA00011245"/>
    </source>
</evidence>
<dbReference type="InterPro" id="IPR018371">
    <property type="entry name" value="Chitin-binding_1_CS"/>
</dbReference>
<evidence type="ECO:0000256" key="23">
    <source>
        <dbReference type="ARBA" id="ARBA00041265"/>
    </source>
</evidence>
<dbReference type="GO" id="GO:0016788">
    <property type="term" value="F:hydrolase activity, acting on ester bonds"/>
    <property type="evidence" value="ECO:0007669"/>
    <property type="project" value="InterPro"/>
</dbReference>
<dbReference type="SUPFAM" id="SSF51445">
    <property type="entry name" value="(Trans)glycosidases"/>
    <property type="match status" value="2"/>
</dbReference>
<feature type="domain" description="GH18" evidence="28">
    <location>
        <begin position="135"/>
        <end position="493"/>
    </location>
</feature>
<dbReference type="PROSITE" id="PS50941">
    <property type="entry name" value="CHIT_BIND_I_2"/>
    <property type="match status" value="1"/>
</dbReference>
<dbReference type="VEuPathDB" id="FungiDB:AO090003000989"/>
<evidence type="ECO:0000256" key="17">
    <source>
        <dbReference type="ARBA" id="ARBA00023316"/>
    </source>
</evidence>
<dbReference type="SUPFAM" id="SSF54556">
    <property type="entry name" value="Chitinase insertion domain"/>
    <property type="match status" value="1"/>
</dbReference>
<dbReference type="OrthoDB" id="1896086at2759"/>
<accession>A0A1S9DLV8</accession>
<evidence type="ECO:0000259" key="27">
    <source>
        <dbReference type="PROSITE" id="PS50941"/>
    </source>
</evidence>
<comment type="cofactor">
    <cofactor evidence="2">
        <name>Mn(2+)</name>
        <dbReference type="ChEBI" id="CHEBI:29035"/>
    </cofactor>
</comment>
<comment type="function">
    <text evidence="20">Beta-glucanases participate in the metabolism of beta-glucan, the main structural component of the cell wall. It could also function biosynthetically as a transglycosylase.</text>
</comment>
<dbReference type="Gene3D" id="3.40.50.1110">
    <property type="entry name" value="SGNH hydrolase"/>
    <property type="match status" value="1"/>
</dbReference>
<dbReference type="Gene3D" id="3.20.20.80">
    <property type="entry name" value="Glycosidases"/>
    <property type="match status" value="2"/>
</dbReference>
<evidence type="ECO:0000256" key="18">
    <source>
        <dbReference type="ARBA" id="ARBA00023326"/>
    </source>
</evidence>
<dbReference type="GO" id="GO:0071555">
    <property type="term" value="P:cell wall organization"/>
    <property type="evidence" value="ECO:0007669"/>
    <property type="project" value="UniProtKB-KW"/>
</dbReference>
<feature type="disulfide bond" evidence="24">
    <location>
        <begin position="99"/>
        <end position="111"/>
    </location>
</feature>
<dbReference type="GO" id="GO:0005576">
    <property type="term" value="C:extracellular region"/>
    <property type="evidence" value="ECO:0007669"/>
    <property type="project" value="UniProtKB-SubCell"/>
</dbReference>
<evidence type="ECO:0000256" key="21">
    <source>
        <dbReference type="ARBA" id="ARBA00038929"/>
    </source>
</evidence>
<protein>
    <recommendedName>
        <fullName evidence="23">Exo-1,3-beta-glucanase 1</fullName>
        <ecNumber evidence="7">3.2.1.14</ecNumber>
        <ecNumber evidence="21">3.2.1.58</ecNumber>
    </recommendedName>
    <alternativeName>
        <fullName evidence="22">Exo-1,3-beta-glucanase A</fullName>
    </alternativeName>
</protein>
<dbReference type="InterPro" id="IPR001223">
    <property type="entry name" value="Glyco_hydro18_cat"/>
</dbReference>
<evidence type="ECO:0000256" key="7">
    <source>
        <dbReference type="ARBA" id="ARBA00012729"/>
    </source>
</evidence>
<comment type="catalytic activity">
    <reaction evidence="19">
        <text>Successive hydrolysis of beta-D-glucose units from the non-reducing ends of (1-&gt;3)-beta-D-glucans, releasing alpha-glucose.</text>
        <dbReference type="EC" id="3.2.1.58"/>
    </reaction>
</comment>
<dbReference type="PANTHER" id="PTHR31297:SF1">
    <property type="entry name" value="GLUCAN 1,3-BETA-GLUCOSIDASE I_II-RELATED"/>
    <property type="match status" value="1"/>
</dbReference>
<keyword evidence="12" id="KW-0146">Chitin degradation</keyword>
<dbReference type="GO" id="GO:0006032">
    <property type="term" value="P:chitin catabolic process"/>
    <property type="evidence" value="ECO:0007669"/>
    <property type="project" value="UniProtKB-KW"/>
</dbReference>
<comment type="similarity">
    <text evidence="4">Belongs to the glycosyl hydrolase 5 (cellulase A) family.</text>
</comment>
<gene>
    <name evidence="29" type="ORF">OAory_01058180</name>
</gene>
<evidence type="ECO:0000256" key="12">
    <source>
        <dbReference type="ARBA" id="ARBA00023024"/>
    </source>
</evidence>
<evidence type="ECO:0000256" key="10">
    <source>
        <dbReference type="ARBA" id="ARBA00022729"/>
    </source>
</evidence>
<dbReference type="Pfam" id="PF00704">
    <property type="entry name" value="Glyco_hydro_18"/>
    <property type="match status" value="1"/>
</dbReference>
<keyword evidence="24" id="KW-1015">Disulfide bond</keyword>
<comment type="caution">
    <text evidence="29">The sequence shown here is derived from an EMBL/GenBank/DDBJ whole genome shotgun (WGS) entry which is preliminary data.</text>
</comment>
<evidence type="ECO:0000256" key="25">
    <source>
        <dbReference type="RuleBase" id="RU000489"/>
    </source>
</evidence>
<dbReference type="EMBL" id="MKZY01000004">
    <property type="protein sequence ID" value="OOO10010.1"/>
    <property type="molecule type" value="Genomic_DNA"/>
</dbReference>
<dbReference type="Gene3D" id="3.30.60.10">
    <property type="entry name" value="Endochitinase-like"/>
    <property type="match status" value="1"/>
</dbReference>
<comment type="similarity">
    <text evidence="5">Belongs to the glycosyl hydrolase 18 family. Chitinase class V subfamily.</text>
</comment>
<dbReference type="GO" id="GO:0009251">
    <property type="term" value="P:glucan catabolic process"/>
    <property type="evidence" value="ECO:0007669"/>
    <property type="project" value="TreeGrafter"/>
</dbReference>
<evidence type="ECO:0000256" key="4">
    <source>
        <dbReference type="ARBA" id="ARBA00005641"/>
    </source>
</evidence>
<dbReference type="EC" id="3.2.1.14" evidence="7"/>